<proteinExistence type="predicted"/>
<evidence type="ECO:0000313" key="2">
    <source>
        <dbReference type="EMBL" id="GAA6198759.1"/>
    </source>
</evidence>
<dbReference type="InterPro" id="IPR053136">
    <property type="entry name" value="UTP_pyrophosphatase-like"/>
</dbReference>
<reference evidence="2 3" key="1">
    <citation type="submission" date="2024-04" db="EMBL/GenBank/DDBJ databases">
        <title>Draft genome sequence of Pseudophaeobacter arcticus NBRC 116598.</title>
        <authorList>
            <person name="Miyakawa T."/>
            <person name="Kusuya Y."/>
            <person name="Miura T."/>
        </authorList>
    </citation>
    <scope>NUCLEOTIDE SEQUENCE [LARGE SCALE GENOMIC DNA]</scope>
    <source>
        <strain evidence="2 3">SU-CL00105</strain>
    </source>
</reference>
<dbReference type="EMBL" id="BAABWU010000039">
    <property type="protein sequence ID" value="GAA6198759.1"/>
    <property type="molecule type" value="Genomic_DNA"/>
</dbReference>
<keyword evidence="3" id="KW-1185">Reference proteome</keyword>
<organism evidence="2 3">
    <name type="scientific">Pseudophaeobacter arcticus</name>
    <dbReference type="NCBI Taxonomy" id="385492"/>
    <lineage>
        <taxon>Bacteria</taxon>
        <taxon>Pseudomonadati</taxon>
        <taxon>Pseudomonadota</taxon>
        <taxon>Alphaproteobacteria</taxon>
        <taxon>Rhodobacterales</taxon>
        <taxon>Paracoccaceae</taxon>
        <taxon>Pseudophaeobacter</taxon>
    </lineage>
</organism>
<dbReference type="InterPro" id="IPR002725">
    <property type="entry name" value="YgjP-like_metallopeptidase"/>
</dbReference>
<accession>A0ABQ0ASA9</accession>
<dbReference type="PANTHER" id="PTHR30399">
    <property type="entry name" value="UNCHARACTERIZED PROTEIN YGJP"/>
    <property type="match status" value="1"/>
</dbReference>
<protein>
    <recommendedName>
        <fullName evidence="1">YgjP-like metallopeptidase domain-containing protein</fullName>
    </recommendedName>
</protein>
<dbReference type="Pfam" id="PF01863">
    <property type="entry name" value="YgjP-like"/>
    <property type="match status" value="1"/>
</dbReference>
<dbReference type="CDD" id="cd07344">
    <property type="entry name" value="M48_yhfN_like"/>
    <property type="match status" value="1"/>
</dbReference>
<name>A0ABQ0ASA9_9RHOB</name>
<dbReference type="Proteomes" id="UP001441944">
    <property type="component" value="Unassembled WGS sequence"/>
</dbReference>
<evidence type="ECO:0000313" key="3">
    <source>
        <dbReference type="Proteomes" id="UP001441944"/>
    </source>
</evidence>
<dbReference type="PANTHER" id="PTHR30399:SF1">
    <property type="entry name" value="UTP PYROPHOSPHATASE"/>
    <property type="match status" value="1"/>
</dbReference>
<dbReference type="RefSeq" id="WP_295455747.1">
    <property type="nucleotide sequence ID" value="NZ_BAABWU010000039.1"/>
</dbReference>
<comment type="caution">
    <text evidence="2">The sequence shown here is derived from an EMBL/GenBank/DDBJ whole genome shotgun (WGS) entry which is preliminary data.</text>
</comment>
<gene>
    <name evidence="2" type="ORF">NBRC116598_42060</name>
</gene>
<evidence type="ECO:0000259" key="1">
    <source>
        <dbReference type="Pfam" id="PF01863"/>
    </source>
</evidence>
<dbReference type="Gene3D" id="3.30.2010.10">
    <property type="entry name" value="Metalloproteases ('zincins'), catalytic domain"/>
    <property type="match status" value="1"/>
</dbReference>
<sequence>MEDVIEGRLRAWNLVRGRDCLSRRIDALAKILPWVDAPPPFRLLEMARQWGSCSPSGEIIINRHLVKAPRQCVDYVLIDELAHLKHHDHSPAFWNLIDAHAGDW</sequence>
<feature type="domain" description="YgjP-like metallopeptidase" evidence="1">
    <location>
        <begin position="6"/>
        <end position="104"/>
    </location>
</feature>